<dbReference type="AlphaFoldDB" id="A0A1G1XN84"/>
<accession>A0A1G1XN84</accession>
<dbReference type="Proteomes" id="UP000176260">
    <property type="component" value="Unassembled WGS sequence"/>
</dbReference>
<proteinExistence type="predicted"/>
<gene>
    <name evidence="1" type="ORF">A2Y67_00700</name>
</gene>
<protein>
    <submittedName>
        <fullName evidence="1">Uncharacterized protein</fullName>
    </submittedName>
</protein>
<name>A0A1G1XN84_9BACT</name>
<evidence type="ECO:0000313" key="2">
    <source>
        <dbReference type="Proteomes" id="UP000176260"/>
    </source>
</evidence>
<dbReference type="EMBL" id="MHIA01000033">
    <property type="protein sequence ID" value="OGY41116.1"/>
    <property type="molecule type" value="Genomic_DNA"/>
</dbReference>
<reference evidence="1 2" key="1">
    <citation type="journal article" date="2016" name="Nat. Commun.">
        <title>Thousands of microbial genomes shed light on interconnected biogeochemical processes in an aquifer system.</title>
        <authorList>
            <person name="Anantharaman K."/>
            <person name="Brown C.T."/>
            <person name="Hug L.A."/>
            <person name="Sharon I."/>
            <person name="Castelle C.J."/>
            <person name="Probst A.J."/>
            <person name="Thomas B.C."/>
            <person name="Singh A."/>
            <person name="Wilkins M.J."/>
            <person name="Karaoz U."/>
            <person name="Brodie E.L."/>
            <person name="Williams K.H."/>
            <person name="Hubbard S.S."/>
            <person name="Banfield J.F."/>
        </authorList>
    </citation>
    <scope>NUCLEOTIDE SEQUENCE [LARGE SCALE GENOMIC DNA]</scope>
</reference>
<sequence length="143" mass="16823">MKICDEYRNKVRITSDMIQAATDDELIELKELVNEDITSIAIQLDDAKTKLSTQGIYSDPEWYHKAFAAKKIKGQLNLKIQNEMSRRRKAHAGEVRRQREEEKILKKEGKDRLAYLIEAMKQVLTTGQFEEVMEVWKELRHED</sequence>
<organism evidence="1 2">
    <name type="scientific">Candidatus Buchananbacteria bacterium RBG_13_39_9</name>
    <dbReference type="NCBI Taxonomy" id="1797531"/>
    <lineage>
        <taxon>Bacteria</taxon>
        <taxon>Candidatus Buchananiibacteriota</taxon>
    </lineage>
</organism>
<comment type="caution">
    <text evidence="1">The sequence shown here is derived from an EMBL/GenBank/DDBJ whole genome shotgun (WGS) entry which is preliminary data.</text>
</comment>
<evidence type="ECO:0000313" key="1">
    <source>
        <dbReference type="EMBL" id="OGY41116.1"/>
    </source>
</evidence>